<evidence type="ECO:0000313" key="2">
    <source>
        <dbReference type="Proteomes" id="UP000499080"/>
    </source>
</evidence>
<keyword evidence="2" id="KW-1185">Reference proteome</keyword>
<dbReference type="EMBL" id="BGPR01000741">
    <property type="protein sequence ID" value="GBM33795.1"/>
    <property type="molecule type" value="Genomic_DNA"/>
</dbReference>
<dbReference type="Proteomes" id="UP000499080">
    <property type="component" value="Unassembled WGS sequence"/>
</dbReference>
<organism evidence="1 2">
    <name type="scientific">Araneus ventricosus</name>
    <name type="common">Orbweaver spider</name>
    <name type="synonym">Epeira ventricosa</name>
    <dbReference type="NCBI Taxonomy" id="182803"/>
    <lineage>
        <taxon>Eukaryota</taxon>
        <taxon>Metazoa</taxon>
        <taxon>Ecdysozoa</taxon>
        <taxon>Arthropoda</taxon>
        <taxon>Chelicerata</taxon>
        <taxon>Arachnida</taxon>
        <taxon>Araneae</taxon>
        <taxon>Araneomorphae</taxon>
        <taxon>Entelegynae</taxon>
        <taxon>Araneoidea</taxon>
        <taxon>Araneidae</taxon>
        <taxon>Araneus</taxon>
    </lineage>
</organism>
<name>A0A4Y2F0Z3_ARAVE</name>
<sequence>MLFLFPHDIVTMGKNQDQDNLGESEEEDVPTDFLSHADTASAFELALRYVEPHAAATPTDMRRFQFGCFPLYGCKFEKQNLSKTIQNF</sequence>
<protein>
    <submittedName>
        <fullName evidence="1">Uncharacterized protein</fullName>
    </submittedName>
</protein>
<dbReference type="AlphaFoldDB" id="A0A4Y2F0Z3"/>
<comment type="caution">
    <text evidence="1">The sequence shown here is derived from an EMBL/GenBank/DDBJ whole genome shotgun (WGS) entry which is preliminary data.</text>
</comment>
<evidence type="ECO:0000313" key="1">
    <source>
        <dbReference type="EMBL" id="GBM33795.1"/>
    </source>
</evidence>
<proteinExistence type="predicted"/>
<reference evidence="1 2" key="1">
    <citation type="journal article" date="2019" name="Sci. Rep.">
        <title>Orb-weaving spider Araneus ventricosus genome elucidates the spidroin gene catalogue.</title>
        <authorList>
            <person name="Kono N."/>
            <person name="Nakamura H."/>
            <person name="Ohtoshi R."/>
            <person name="Moran D.A.P."/>
            <person name="Shinohara A."/>
            <person name="Yoshida Y."/>
            <person name="Fujiwara M."/>
            <person name="Mori M."/>
            <person name="Tomita M."/>
            <person name="Arakawa K."/>
        </authorList>
    </citation>
    <scope>NUCLEOTIDE SEQUENCE [LARGE SCALE GENOMIC DNA]</scope>
</reference>
<gene>
    <name evidence="1" type="ORF">AVEN_183048_1</name>
</gene>
<accession>A0A4Y2F0Z3</accession>